<dbReference type="EMBL" id="QGGO01000032">
    <property type="protein sequence ID" value="PWK18083.1"/>
    <property type="molecule type" value="Genomic_DNA"/>
</dbReference>
<protein>
    <submittedName>
        <fullName evidence="1">Uncharacterized protein</fullName>
    </submittedName>
</protein>
<name>A0A316DMY0_9BACT</name>
<organism evidence="1 2">
    <name type="scientific">Arcicella aurantiaca</name>
    <dbReference type="NCBI Taxonomy" id="591202"/>
    <lineage>
        <taxon>Bacteria</taxon>
        <taxon>Pseudomonadati</taxon>
        <taxon>Bacteroidota</taxon>
        <taxon>Cytophagia</taxon>
        <taxon>Cytophagales</taxon>
        <taxon>Flectobacillaceae</taxon>
        <taxon>Arcicella</taxon>
    </lineage>
</organism>
<evidence type="ECO:0000313" key="1">
    <source>
        <dbReference type="EMBL" id="PWK18083.1"/>
    </source>
</evidence>
<dbReference type="Proteomes" id="UP000245489">
    <property type="component" value="Unassembled WGS sequence"/>
</dbReference>
<sequence length="61" mass="6993">MNFFSKILSSNRKKISLTEGENRSFGQLSLEEMEAVLGGRPLVKPSEEQERNILKNINRDI</sequence>
<keyword evidence="2" id="KW-1185">Reference proteome</keyword>
<dbReference type="RefSeq" id="WP_109744895.1">
    <property type="nucleotide sequence ID" value="NZ_QGGO01000032.1"/>
</dbReference>
<evidence type="ECO:0000313" key="2">
    <source>
        <dbReference type="Proteomes" id="UP000245489"/>
    </source>
</evidence>
<proteinExistence type="predicted"/>
<comment type="caution">
    <text evidence="1">The sequence shown here is derived from an EMBL/GenBank/DDBJ whole genome shotgun (WGS) entry which is preliminary data.</text>
</comment>
<reference evidence="1 2" key="1">
    <citation type="submission" date="2018-05" db="EMBL/GenBank/DDBJ databases">
        <title>Genomic Encyclopedia of Archaeal and Bacterial Type Strains, Phase II (KMG-II): from individual species to whole genera.</title>
        <authorList>
            <person name="Goeker M."/>
        </authorList>
    </citation>
    <scope>NUCLEOTIDE SEQUENCE [LARGE SCALE GENOMIC DNA]</scope>
    <source>
        <strain evidence="1 2">DSM 22214</strain>
    </source>
</reference>
<dbReference type="AlphaFoldDB" id="A0A316DMY0"/>
<accession>A0A316DMY0</accession>
<gene>
    <name evidence="1" type="ORF">LV89_04234</name>
</gene>